<dbReference type="SUPFAM" id="SSF50475">
    <property type="entry name" value="FMN-binding split barrel"/>
    <property type="match status" value="1"/>
</dbReference>
<evidence type="ECO:0000313" key="2">
    <source>
        <dbReference type="Proteomes" id="UP000199391"/>
    </source>
</evidence>
<dbReference type="PIRSF" id="PIRSF010372">
    <property type="entry name" value="PaiB"/>
    <property type="match status" value="1"/>
</dbReference>
<dbReference type="AlphaFoldDB" id="A0A1I7GSP3"/>
<dbReference type="Proteomes" id="UP000199391">
    <property type="component" value="Unassembled WGS sequence"/>
</dbReference>
<gene>
    <name evidence="1" type="ORF">SAMN05216552_100477</name>
</gene>
<sequence>MYTQAAFQEDRPDLQHALIRDYPLGTLIATGGAGVTADLIPFILYPGEGARGVLRAHVARGNPVLEALREGSEVLVVFQGEDAYVSPSWYATKAETHKVVPTWNYAMVQVRGRPRVVDDGAWLRRVLDDLTDKQEAALPAPWRVADAPAEFLERIAQAIIGIEIPVASIAGKWKMSQNRGAADRLGVIAGLRSVGRDGAAALVEATLPPAVKAA</sequence>
<dbReference type="STRING" id="1035707.SAMN05216552_100477"/>
<dbReference type="InterPro" id="IPR012349">
    <property type="entry name" value="Split_barrel_FMN-bd"/>
</dbReference>
<organism evidence="1 2">
    <name type="scientific">Pseudoduganella namucuonensis</name>
    <dbReference type="NCBI Taxonomy" id="1035707"/>
    <lineage>
        <taxon>Bacteria</taxon>
        <taxon>Pseudomonadati</taxon>
        <taxon>Pseudomonadota</taxon>
        <taxon>Betaproteobacteria</taxon>
        <taxon>Burkholderiales</taxon>
        <taxon>Oxalobacteraceae</taxon>
        <taxon>Telluria group</taxon>
        <taxon>Pseudoduganella</taxon>
    </lineage>
</organism>
<dbReference type="Pfam" id="PF04299">
    <property type="entry name" value="FMN_bind_2"/>
    <property type="match status" value="1"/>
</dbReference>
<keyword evidence="2" id="KW-1185">Reference proteome</keyword>
<accession>A0A1I7GSP3</accession>
<dbReference type="Gene3D" id="2.30.110.10">
    <property type="entry name" value="Electron Transport, Fmn-binding Protein, Chain A"/>
    <property type="match status" value="1"/>
</dbReference>
<name>A0A1I7GSP3_9BURK</name>
<protein>
    <submittedName>
        <fullName evidence="1">Negative transcriptional regulator, PaiB family</fullName>
    </submittedName>
</protein>
<reference evidence="2" key="1">
    <citation type="submission" date="2016-10" db="EMBL/GenBank/DDBJ databases">
        <authorList>
            <person name="Varghese N."/>
            <person name="Submissions S."/>
        </authorList>
    </citation>
    <scope>NUCLEOTIDE SEQUENCE [LARGE SCALE GENOMIC DNA]</scope>
    <source>
        <strain evidence="2">CGMCC 1.11014</strain>
    </source>
</reference>
<proteinExistence type="predicted"/>
<evidence type="ECO:0000313" key="1">
    <source>
        <dbReference type="EMBL" id="SFU51457.1"/>
    </source>
</evidence>
<dbReference type="OrthoDB" id="9794948at2"/>
<dbReference type="RefSeq" id="WP_093554530.1">
    <property type="nucleotide sequence ID" value="NZ_FPBO01000004.1"/>
</dbReference>
<dbReference type="InterPro" id="IPR007396">
    <property type="entry name" value="TR_PAI2-type"/>
</dbReference>
<dbReference type="EMBL" id="FPBO01000004">
    <property type="protein sequence ID" value="SFU51457.1"/>
    <property type="molecule type" value="Genomic_DNA"/>
</dbReference>
<dbReference type="PANTHER" id="PTHR35802">
    <property type="entry name" value="PROTEASE SYNTHASE AND SPORULATION PROTEIN PAI 2"/>
    <property type="match status" value="1"/>
</dbReference>
<dbReference type="PANTHER" id="PTHR35802:SF1">
    <property type="entry name" value="PROTEASE SYNTHASE AND SPORULATION PROTEIN PAI 2"/>
    <property type="match status" value="1"/>
</dbReference>